<keyword evidence="3 9" id="KW-0863">Zinc-finger</keyword>
<organism evidence="12 13">
    <name type="scientific">Tetracentron sinense</name>
    <name type="common">Spur-leaf</name>
    <dbReference type="NCBI Taxonomy" id="13715"/>
    <lineage>
        <taxon>Eukaryota</taxon>
        <taxon>Viridiplantae</taxon>
        <taxon>Streptophyta</taxon>
        <taxon>Embryophyta</taxon>
        <taxon>Tracheophyta</taxon>
        <taxon>Spermatophyta</taxon>
        <taxon>Magnoliopsida</taxon>
        <taxon>Trochodendrales</taxon>
        <taxon>Trochodendraceae</taxon>
        <taxon>Tetracentron</taxon>
    </lineage>
</organism>
<dbReference type="InterPro" id="IPR044817">
    <property type="entry name" value="SBP-like"/>
</dbReference>
<evidence type="ECO:0000256" key="10">
    <source>
        <dbReference type="SAM" id="MobiDB-lite"/>
    </source>
</evidence>
<evidence type="ECO:0000256" key="4">
    <source>
        <dbReference type="ARBA" id="ARBA00022833"/>
    </source>
</evidence>
<dbReference type="InterPro" id="IPR004333">
    <property type="entry name" value="SBP_dom"/>
</dbReference>
<evidence type="ECO:0000256" key="8">
    <source>
        <dbReference type="ARBA" id="ARBA00023242"/>
    </source>
</evidence>
<feature type="region of interest" description="Disordered" evidence="10">
    <location>
        <begin position="57"/>
        <end position="86"/>
    </location>
</feature>
<keyword evidence="7" id="KW-0804">Transcription</keyword>
<evidence type="ECO:0000256" key="1">
    <source>
        <dbReference type="ARBA" id="ARBA00004123"/>
    </source>
</evidence>
<keyword evidence="4" id="KW-0862">Zinc</keyword>
<dbReference type="OMA" id="KPYKADS"/>
<evidence type="ECO:0000256" key="6">
    <source>
        <dbReference type="ARBA" id="ARBA00023125"/>
    </source>
</evidence>
<dbReference type="PANTHER" id="PTHR31251:SF131">
    <property type="entry name" value="SBP-TYPE DOMAIN-CONTAINING PROTEIN"/>
    <property type="match status" value="1"/>
</dbReference>
<sequence>MEWNAKTPSQWDWENLEMFNAKSIEIPRQVQVTDWGIEGDGGIGHVSVYSSGDGGCSGSDLRHGSSSKSSISASAESSSKGGMKTSKFNFETVEGFPTDLSKKKELAMAKDTGTSPTLGASVGSGEPLMGLRLGKRTYFEDVCSGNTTKTSSFSVIPTSSTTTAKRSRASYQSTQTPCCQVEGCNLDLTSTKDYYRRHRVCESHSKCPKVIVAGLERRFCQQCSRFHDLLDFDEKKRSCRRRLSDHNARRRRPQPEAIQFNSARLSSFYDGRQQLNFVWNRVPLVHTRPSANPTWESEYDFKLTQTKRSPAKAGGVDSQLHFPSNDLPNAISTFHDSDRLLPFKGTTADILNQGLEAPITASNLDATPDLRRALSLLSTDSWGSGEPEPTSLNQLMHVNRTSMAQPVMHAVPQSLPLALSEYWQAEQQPTDSQVQSSSLHNNGSSQFQEFQLFKSPYESGFFLPNQRTDY</sequence>
<dbReference type="PROSITE" id="PS51141">
    <property type="entry name" value="ZF_SBP"/>
    <property type="match status" value="1"/>
</dbReference>
<dbReference type="GO" id="GO:0003677">
    <property type="term" value="F:DNA binding"/>
    <property type="evidence" value="ECO:0007669"/>
    <property type="project" value="UniProtKB-KW"/>
</dbReference>
<comment type="caution">
    <text evidence="12">The sequence shown here is derived from an EMBL/GenBank/DDBJ whole genome shotgun (WGS) entry which is preliminary data.</text>
</comment>
<feature type="compositionally biased region" description="Low complexity" evidence="10">
    <location>
        <begin position="66"/>
        <end position="80"/>
    </location>
</feature>
<dbReference type="EMBL" id="JABCRI010000019">
    <property type="protein sequence ID" value="KAF8389509.1"/>
    <property type="molecule type" value="Genomic_DNA"/>
</dbReference>
<dbReference type="Gene3D" id="4.10.1100.10">
    <property type="entry name" value="Transcription factor, SBP-box domain"/>
    <property type="match status" value="1"/>
</dbReference>
<dbReference type="Pfam" id="PF03110">
    <property type="entry name" value="SBP"/>
    <property type="match status" value="1"/>
</dbReference>
<dbReference type="PANTHER" id="PTHR31251">
    <property type="entry name" value="SQUAMOSA PROMOTER-BINDING-LIKE PROTEIN 4"/>
    <property type="match status" value="1"/>
</dbReference>
<dbReference type="SUPFAM" id="SSF103612">
    <property type="entry name" value="SBT domain"/>
    <property type="match status" value="1"/>
</dbReference>
<keyword evidence="5" id="KW-0805">Transcription regulation</keyword>
<evidence type="ECO:0000256" key="7">
    <source>
        <dbReference type="ARBA" id="ARBA00023163"/>
    </source>
</evidence>
<keyword evidence="6" id="KW-0238">DNA-binding</keyword>
<feature type="domain" description="SBP-type" evidence="11">
    <location>
        <begin position="176"/>
        <end position="253"/>
    </location>
</feature>
<keyword evidence="13" id="KW-1185">Reference proteome</keyword>
<proteinExistence type="predicted"/>
<evidence type="ECO:0000259" key="11">
    <source>
        <dbReference type="PROSITE" id="PS51141"/>
    </source>
</evidence>
<dbReference type="GO" id="GO:0008270">
    <property type="term" value="F:zinc ion binding"/>
    <property type="evidence" value="ECO:0007669"/>
    <property type="project" value="UniProtKB-KW"/>
</dbReference>
<protein>
    <recommendedName>
        <fullName evidence="11">SBP-type domain-containing protein</fullName>
    </recommendedName>
</protein>
<keyword evidence="8" id="KW-0539">Nucleus</keyword>
<evidence type="ECO:0000256" key="2">
    <source>
        <dbReference type="ARBA" id="ARBA00022723"/>
    </source>
</evidence>
<accession>A0A835D746</accession>
<comment type="subcellular location">
    <subcellularLocation>
        <location evidence="1">Nucleus</location>
    </subcellularLocation>
</comment>
<dbReference type="GO" id="GO:0005634">
    <property type="term" value="C:nucleus"/>
    <property type="evidence" value="ECO:0007669"/>
    <property type="project" value="UniProtKB-SubCell"/>
</dbReference>
<evidence type="ECO:0000256" key="3">
    <source>
        <dbReference type="ARBA" id="ARBA00022771"/>
    </source>
</evidence>
<dbReference type="InterPro" id="IPR036893">
    <property type="entry name" value="SBP_sf"/>
</dbReference>
<evidence type="ECO:0000313" key="12">
    <source>
        <dbReference type="EMBL" id="KAF8389509.1"/>
    </source>
</evidence>
<evidence type="ECO:0000313" key="13">
    <source>
        <dbReference type="Proteomes" id="UP000655225"/>
    </source>
</evidence>
<dbReference type="AlphaFoldDB" id="A0A835D746"/>
<dbReference type="FunFam" id="4.10.1100.10:FF:000001">
    <property type="entry name" value="Squamosa promoter-binding-like protein 14"/>
    <property type="match status" value="1"/>
</dbReference>
<evidence type="ECO:0000256" key="5">
    <source>
        <dbReference type="ARBA" id="ARBA00023015"/>
    </source>
</evidence>
<dbReference type="OrthoDB" id="514967at2759"/>
<keyword evidence="2" id="KW-0479">Metal-binding</keyword>
<name>A0A835D746_TETSI</name>
<gene>
    <name evidence="12" type="ORF">HHK36_026204</name>
</gene>
<evidence type="ECO:0000256" key="9">
    <source>
        <dbReference type="PROSITE-ProRule" id="PRU00470"/>
    </source>
</evidence>
<reference evidence="12 13" key="1">
    <citation type="submission" date="2020-04" db="EMBL/GenBank/DDBJ databases">
        <title>Plant Genome Project.</title>
        <authorList>
            <person name="Zhang R.-G."/>
        </authorList>
    </citation>
    <scope>NUCLEOTIDE SEQUENCE [LARGE SCALE GENOMIC DNA]</scope>
    <source>
        <strain evidence="12">YNK0</strain>
        <tissue evidence="12">Leaf</tissue>
    </source>
</reference>
<dbReference type="Proteomes" id="UP000655225">
    <property type="component" value="Unassembled WGS sequence"/>
</dbReference>